<dbReference type="EMBL" id="JAVDVW010000001">
    <property type="protein sequence ID" value="MDR7097858.1"/>
    <property type="molecule type" value="Genomic_DNA"/>
</dbReference>
<evidence type="ECO:0000313" key="2">
    <source>
        <dbReference type="Proteomes" id="UP001267878"/>
    </source>
</evidence>
<proteinExistence type="predicted"/>
<reference evidence="1 2" key="1">
    <citation type="submission" date="2023-07" db="EMBL/GenBank/DDBJ databases">
        <title>Sorghum-associated microbial communities from plants grown in Nebraska, USA.</title>
        <authorList>
            <person name="Schachtman D."/>
        </authorList>
    </citation>
    <scope>NUCLEOTIDE SEQUENCE [LARGE SCALE GENOMIC DNA]</scope>
    <source>
        <strain evidence="1 2">BE187</strain>
    </source>
</reference>
<gene>
    <name evidence="1" type="ORF">J2X04_000205</name>
</gene>
<keyword evidence="2" id="KW-1185">Reference proteome</keyword>
<protein>
    <submittedName>
        <fullName evidence="1">Uncharacterized protein</fullName>
    </submittedName>
</protein>
<dbReference type="Proteomes" id="UP001267878">
    <property type="component" value="Unassembled WGS sequence"/>
</dbReference>
<name>A0ABU1VKY9_9GAMM</name>
<comment type="caution">
    <text evidence="1">The sequence shown here is derived from an EMBL/GenBank/DDBJ whole genome shotgun (WGS) entry which is preliminary data.</text>
</comment>
<evidence type="ECO:0000313" key="1">
    <source>
        <dbReference type="EMBL" id="MDR7097858.1"/>
    </source>
</evidence>
<sequence length="291" mass="32209">MAFSLTWWGDGLWPPCPAPDVGLECRANGGQAMIVSVLNLSHGAISDIHMQKVIRAINVQIARDFEPYWGFGATLRLEGHTAHKGKQRFKFDPLDMRGDGVLYVLDKFNEDLAGAHDADFRGVPAGVVYLDLSEGLQEEWSVSLSHEALEMIADPQINLVVQGPHPEGRDRDVFHWFEMCDAVQAQSYRIDGIGASDFVLPLYFTPSSESGSRNNFMGAVTRGKTSHHLPSFGVAHGGYIGYFDPKKADNLTYEHAGDALARKRRAIKQGHTGRRARRMAKTAQFATMPKV</sequence>
<organism evidence="1 2">
    <name type="scientific">Agrilutibacter niabensis</name>
    <dbReference type="NCBI Taxonomy" id="380628"/>
    <lineage>
        <taxon>Bacteria</taxon>
        <taxon>Pseudomonadati</taxon>
        <taxon>Pseudomonadota</taxon>
        <taxon>Gammaproteobacteria</taxon>
        <taxon>Lysobacterales</taxon>
        <taxon>Lysobacteraceae</taxon>
        <taxon>Agrilutibacter</taxon>
    </lineage>
</organism>
<accession>A0ABU1VKY9</accession>